<accession>A0A841E6M9</accession>
<proteinExistence type="predicted"/>
<feature type="transmembrane region" description="Helical" evidence="2">
    <location>
        <begin position="268"/>
        <end position="291"/>
    </location>
</feature>
<feature type="transmembrane region" description="Helical" evidence="2">
    <location>
        <begin position="205"/>
        <end position="229"/>
    </location>
</feature>
<protein>
    <submittedName>
        <fullName evidence="3">Uncharacterized protein</fullName>
    </submittedName>
</protein>
<dbReference type="Pfam" id="PF19590">
    <property type="entry name" value="TrbL_3"/>
    <property type="match status" value="1"/>
</dbReference>
<dbReference type="Proteomes" id="UP000578077">
    <property type="component" value="Unassembled WGS sequence"/>
</dbReference>
<evidence type="ECO:0000313" key="4">
    <source>
        <dbReference type="Proteomes" id="UP000578077"/>
    </source>
</evidence>
<keyword evidence="2" id="KW-0472">Membrane</keyword>
<keyword evidence="2" id="KW-1133">Transmembrane helix</keyword>
<dbReference type="EMBL" id="JACHLY010000001">
    <property type="protein sequence ID" value="MBB5998472.1"/>
    <property type="molecule type" value="Genomic_DNA"/>
</dbReference>
<organism evidence="3 4">
    <name type="scientific">Streptomonospora salina</name>
    <dbReference type="NCBI Taxonomy" id="104205"/>
    <lineage>
        <taxon>Bacteria</taxon>
        <taxon>Bacillati</taxon>
        <taxon>Actinomycetota</taxon>
        <taxon>Actinomycetes</taxon>
        <taxon>Streptosporangiales</taxon>
        <taxon>Nocardiopsidaceae</taxon>
        <taxon>Streptomonospora</taxon>
    </lineage>
</organism>
<feature type="region of interest" description="Disordered" evidence="1">
    <location>
        <begin position="1"/>
        <end position="68"/>
    </location>
</feature>
<feature type="compositionally biased region" description="Pro residues" evidence="1">
    <location>
        <begin position="1"/>
        <end position="40"/>
    </location>
</feature>
<keyword evidence="4" id="KW-1185">Reference proteome</keyword>
<keyword evidence="2" id="KW-0812">Transmembrane</keyword>
<dbReference type="AlphaFoldDB" id="A0A841E6M9"/>
<feature type="compositionally biased region" description="Low complexity" evidence="1">
    <location>
        <begin position="48"/>
        <end position="63"/>
    </location>
</feature>
<gene>
    <name evidence="3" type="ORF">HNR25_002223</name>
</gene>
<feature type="region of interest" description="Disordered" evidence="1">
    <location>
        <begin position="378"/>
        <end position="569"/>
    </location>
</feature>
<feature type="transmembrane region" description="Helical" evidence="2">
    <location>
        <begin position="115"/>
        <end position="141"/>
    </location>
</feature>
<feature type="compositionally biased region" description="Basic and acidic residues" evidence="1">
    <location>
        <begin position="560"/>
        <end position="569"/>
    </location>
</feature>
<evidence type="ECO:0000256" key="1">
    <source>
        <dbReference type="SAM" id="MobiDB-lite"/>
    </source>
</evidence>
<feature type="compositionally biased region" description="Pro residues" evidence="1">
    <location>
        <begin position="449"/>
        <end position="488"/>
    </location>
</feature>
<evidence type="ECO:0000313" key="3">
    <source>
        <dbReference type="EMBL" id="MBB5998472.1"/>
    </source>
</evidence>
<dbReference type="RefSeq" id="WP_184634736.1">
    <property type="nucleotide sequence ID" value="NZ_BAABKT010000007.1"/>
</dbReference>
<sequence length="602" mass="64059">MPARPRPPEPSPGAPPPDAPEPQPQPSGPPEPAPGPAPPEPDPDLQPEEPAAPDTPAGPDPEGGAAGGECGMMEVSCHVTAWFGDLVAGALNPLFGWIAGIAFRVPQPGHGVEGLWSGVLVTTNLLFVLLVAAGGAVLMARETAQTRYGLGEILGRLAFAGVAANSSLWIARELFRAANGTAEAVGAMGIDTGEAVANLRDRAEWVLAEGVVFTVLLLVALVVMLVVWVVTDVVRVVMSIVLVIAAPLLLAFHALPQTNRLAALWWRSMAGLCAMPVLQSLAFIAMMRLFFEGQFALFGHVNGTVSPGEQVPEGENNLLYDLIMFLVLVYVQIRIPFWVMKLVWSPHPGASPIMGAAKVVAMMVLYRSLRGLRLSKSEPFSASAAPPRRPSPGTVVPARRPSTMASAASDSGPGRSAGTVAPVQPDAWWYRDRPARPAGELSGGRRELPPPGPGSDGPGPRPLPPQPPEAGPRRLPGPRPLPGPPPARPHPDNPARAAVGDGGFPRRPRTEQKHLFRPQPPATPPETGSAPPQRRWRQGVLPTPPPERAPGRRTAPRVGELLDAREPIPQRRVRGQLSLFANPKKRWVQRGLPLPGLPRRRK</sequence>
<feature type="transmembrane region" description="Helical" evidence="2">
    <location>
        <begin position="236"/>
        <end position="256"/>
    </location>
</feature>
<reference evidence="3 4" key="1">
    <citation type="submission" date="2020-08" db="EMBL/GenBank/DDBJ databases">
        <title>Sequencing the genomes of 1000 actinobacteria strains.</title>
        <authorList>
            <person name="Klenk H.-P."/>
        </authorList>
    </citation>
    <scope>NUCLEOTIDE SEQUENCE [LARGE SCALE GENOMIC DNA]</scope>
    <source>
        <strain evidence="3 4">DSM 44593</strain>
    </source>
</reference>
<dbReference type="InterPro" id="IPR045782">
    <property type="entry name" value="TrbL_3"/>
</dbReference>
<name>A0A841E6M9_9ACTN</name>
<evidence type="ECO:0000256" key="2">
    <source>
        <dbReference type="SAM" id="Phobius"/>
    </source>
</evidence>
<comment type="caution">
    <text evidence="3">The sequence shown here is derived from an EMBL/GenBank/DDBJ whole genome shotgun (WGS) entry which is preliminary data.</text>
</comment>
<feature type="transmembrane region" description="Helical" evidence="2">
    <location>
        <begin position="82"/>
        <end position="103"/>
    </location>
</feature>